<dbReference type="Proteomes" id="UP000192840">
    <property type="component" value="Unassembled WGS sequence"/>
</dbReference>
<dbReference type="RefSeq" id="WP_030477436.1">
    <property type="nucleotide sequence ID" value="NZ_FWYC01000007.1"/>
</dbReference>
<organism evidence="2 3">
    <name type="scientific">Lentzea albidocapillata</name>
    <dbReference type="NCBI Taxonomy" id="40571"/>
    <lineage>
        <taxon>Bacteria</taxon>
        <taxon>Bacillati</taxon>
        <taxon>Actinomycetota</taxon>
        <taxon>Actinomycetes</taxon>
        <taxon>Pseudonocardiales</taxon>
        <taxon>Pseudonocardiaceae</taxon>
        <taxon>Lentzea</taxon>
    </lineage>
</organism>
<proteinExistence type="predicted"/>
<keyword evidence="3" id="KW-1185">Reference proteome</keyword>
<evidence type="ECO:0000313" key="2">
    <source>
        <dbReference type="EMBL" id="SMC95684.1"/>
    </source>
</evidence>
<name>A0A1W2DEK3_9PSEU</name>
<protein>
    <submittedName>
        <fullName evidence="2">Uncharacterized protein</fullName>
    </submittedName>
</protein>
<evidence type="ECO:0000313" key="3">
    <source>
        <dbReference type="Proteomes" id="UP000192840"/>
    </source>
</evidence>
<dbReference type="EMBL" id="FWYC01000007">
    <property type="protein sequence ID" value="SMC95684.1"/>
    <property type="molecule type" value="Genomic_DNA"/>
</dbReference>
<dbReference type="OrthoDB" id="4557412at2"/>
<dbReference type="STRING" id="40571.SAMN05660733_02910"/>
<sequence length="225" mass="24744">MAGYIHPFDDPDIPANPNPGVWVFYSRGEAYDAVQSHGDIHDGDILYVPPARVIGIATSAWPCAYTPLPAGTETDDLHTLASGHTWEQFAHGRYMNAVTRIRNPTDADLDTYADNLGWRWEDVPHALAYQYRADEFCTGCVRAVAGLVPASDDLRRLHHAAWHYEAALRGIDLSDESSYDSADAPKPLKVPANLQHEQDEEESVPLKPRVCGNCATPLTLNGPPS</sequence>
<evidence type="ECO:0000256" key="1">
    <source>
        <dbReference type="SAM" id="MobiDB-lite"/>
    </source>
</evidence>
<reference evidence="3" key="1">
    <citation type="submission" date="2017-04" db="EMBL/GenBank/DDBJ databases">
        <authorList>
            <person name="Varghese N."/>
            <person name="Submissions S."/>
        </authorList>
    </citation>
    <scope>NUCLEOTIDE SEQUENCE [LARGE SCALE GENOMIC DNA]</scope>
    <source>
        <strain evidence="3">DSM 44073</strain>
    </source>
</reference>
<accession>A0A1W2DEK3</accession>
<feature type="region of interest" description="Disordered" evidence="1">
    <location>
        <begin position="179"/>
        <end position="208"/>
    </location>
</feature>
<gene>
    <name evidence="2" type="ORF">SAMN05660733_02910</name>
</gene>
<dbReference type="AlphaFoldDB" id="A0A1W2DEK3"/>